<dbReference type="Pfam" id="PF14543">
    <property type="entry name" value="TAXi_N"/>
    <property type="match status" value="1"/>
</dbReference>
<dbReference type="GO" id="GO:0005576">
    <property type="term" value="C:extracellular region"/>
    <property type="evidence" value="ECO:0007669"/>
    <property type="project" value="TreeGrafter"/>
</dbReference>
<evidence type="ECO:0000256" key="2">
    <source>
        <dbReference type="ARBA" id="ARBA00022670"/>
    </source>
</evidence>
<dbReference type="InterPro" id="IPR051708">
    <property type="entry name" value="Plant_Aspart_Prot_A1"/>
</dbReference>
<feature type="domain" description="Peptidase A1" evidence="6">
    <location>
        <begin position="310"/>
        <end position="671"/>
    </location>
</feature>
<dbReference type="GO" id="GO:0004190">
    <property type="term" value="F:aspartic-type endopeptidase activity"/>
    <property type="evidence" value="ECO:0007669"/>
    <property type="project" value="UniProtKB-KW"/>
</dbReference>
<dbReference type="AlphaFoldDB" id="A0A978VIJ7"/>
<dbReference type="CDD" id="cd05476">
    <property type="entry name" value="pepsin_A_like_plant"/>
    <property type="match status" value="1"/>
</dbReference>
<dbReference type="PANTHER" id="PTHR47967">
    <property type="entry name" value="OS07G0603500 PROTEIN-RELATED"/>
    <property type="match status" value="1"/>
</dbReference>
<dbReference type="PROSITE" id="PS51767">
    <property type="entry name" value="PEPTIDASE_A1"/>
    <property type="match status" value="1"/>
</dbReference>
<evidence type="ECO:0000313" key="8">
    <source>
        <dbReference type="Proteomes" id="UP000813462"/>
    </source>
</evidence>
<comment type="caution">
    <text evidence="7">The sequence shown here is derived from an EMBL/GenBank/DDBJ whole genome shotgun (WGS) entry which is preliminary data.</text>
</comment>
<evidence type="ECO:0000256" key="4">
    <source>
        <dbReference type="ARBA" id="ARBA00022801"/>
    </source>
</evidence>
<keyword evidence="2" id="KW-0645">Protease</keyword>
<organism evidence="7 8">
    <name type="scientific">Ziziphus jujuba var. spinosa</name>
    <dbReference type="NCBI Taxonomy" id="714518"/>
    <lineage>
        <taxon>Eukaryota</taxon>
        <taxon>Viridiplantae</taxon>
        <taxon>Streptophyta</taxon>
        <taxon>Embryophyta</taxon>
        <taxon>Tracheophyta</taxon>
        <taxon>Spermatophyta</taxon>
        <taxon>Magnoliopsida</taxon>
        <taxon>eudicotyledons</taxon>
        <taxon>Gunneridae</taxon>
        <taxon>Pentapetalae</taxon>
        <taxon>rosids</taxon>
        <taxon>fabids</taxon>
        <taxon>Rosales</taxon>
        <taxon>Rhamnaceae</taxon>
        <taxon>Paliureae</taxon>
        <taxon>Ziziphus</taxon>
    </lineage>
</organism>
<dbReference type="Proteomes" id="UP000813462">
    <property type="component" value="Unassembled WGS sequence"/>
</dbReference>
<dbReference type="Gene3D" id="2.40.70.10">
    <property type="entry name" value="Acid Proteases"/>
    <property type="match status" value="2"/>
</dbReference>
<dbReference type="SUPFAM" id="SSF52540">
    <property type="entry name" value="P-loop containing nucleoside triphosphate hydrolases"/>
    <property type="match status" value="1"/>
</dbReference>
<dbReference type="Pfam" id="PF21530">
    <property type="entry name" value="Pif1_2B_dom"/>
    <property type="match status" value="1"/>
</dbReference>
<accession>A0A978VIJ7</accession>
<dbReference type="InterPro" id="IPR033121">
    <property type="entry name" value="PEPTIDASE_A1"/>
</dbReference>
<reference evidence="7" key="1">
    <citation type="journal article" date="2021" name="Front. Plant Sci.">
        <title>Chromosome-Scale Genome Assembly for Chinese Sour Jujube and Insights Into Its Genome Evolution and Domestication Signature.</title>
        <authorList>
            <person name="Shen L.-Y."/>
            <person name="Luo H."/>
            <person name="Wang X.-L."/>
            <person name="Wang X.-M."/>
            <person name="Qiu X.-J."/>
            <person name="Liu H."/>
            <person name="Zhou S.-S."/>
            <person name="Jia K.-H."/>
            <person name="Nie S."/>
            <person name="Bao Y.-T."/>
            <person name="Zhang R.-G."/>
            <person name="Yun Q.-Z."/>
            <person name="Chai Y.-H."/>
            <person name="Lu J.-Y."/>
            <person name="Li Y."/>
            <person name="Zhao S.-W."/>
            <person name="Mao J.-F."/>
            <person name="Jia S.-G."/>
            <person name="Mao Y.-M."/>
        </authorList>
    </citation>
    <scope>NUCLEOTIDE SEQUENCE</scope>
    <source>
        <strain evidence="7">AT0</strain>
        <tissue evidence="7">Leaf</tissue>
    </source>
</reference>
<dbReference type="InterPro" id="IPR032799">
    <property type="entry name" value="TAXi_C"/>
</dbReference>
<dbReference type="Pfam" id="PF14541">
    <property type="entry name" value="TAXi_C"/>
    <property type="match status" value="1"/>
</dbReference>
<protein>
    <recommendedName>
        <fullName evidence="6">Peptidase A1 domain-containing protein</fullName>
    </recommendedName>
</protein>
<dbReference type="SUPFAM" id="SSF50630">
    <property type="entry name" value="Acid proteases"/>
    <property type="match status" value="1"/>
</dbReference>
<sequence>MRLQSIDSDINKDELKAFPEWISSIGDGIIGGPNDGHTMIDIANDFLIKDTEDSVASIVNSTYPYFSKNINDPSYLRERAILALTLDIVESINDYMSSLNRTEKNTYLSSDATCRSDSNIDLIEDLHIPKFFNAIKCSGVPNHQLKLKVGVPVMLLRNADHSLGLYNGTRLVITRLGNHVLEGKVISGSNAGFKVFIPRMTLTLSDPRLPFKFKRRQNILVVSYAMTINKSQVFFPSTTTTTTIAKPDGLTVKLTHRDSPDSPFYQPNLTTSQRTQKLILQSKARALHRQQHFNSNAVRPKVDYQGDSVYMAQVSIGTFTSRPNSSISYFLSMDSGSDLMWTQCDTCRSPGHHCFPQRQPLFPSLRSSSYRKLVCNRHPLCYPRSCIGDFCSYSKRYADESTSVGFLASETFTFDSDSARKEVVPNIVFGCGFDQTLRGDYGQEGNFAGILGLGWGPHSLVKQLGSRAGGRFSYCLQTMTNPDGQNTLRFGSDIPYRPGLKSTDLQQYSGVLALGDGYYVSLLDISIAGSRLRIPPEYFAKRPPRGGTLIDSGCAFSAIVTPAYEILERELVNYFSRLGGFSRIRPQKFFDLCYKRSRRQGYSNLPNLTFHLGGADLVVQPQGAFYMIEGKDYFCLAMIPFDGATLIGWAQTKTHLGFELKLEAGFEFGASNEDPHHFYREEEMALEEENGLLRK</sequence>
<evidence type="ECO:0000259" key="6">
    <source>
        <dbReference type="PROSITE" id="PS51767"/>
    </source>
</evidence>
<keyword evidence="5" id="KW-0325">Glycoprotein</keyword>
<evidence type="ECO:0000256" key="1">
    <source>
        <dbReference type="ARBA" id="ARBA00007447"/>
    </source>
</evidence>
<dbReference type="InterPro" id="IPR021109">
    <property type="entry name" value="Peptidase_aspartic_dom_sf"/>
</dbReference>
<evidence type="ECO:0000256" key="5">
    <source>
        <dbReference type="ARBA" id="ARBA00023180"/>
    </source>
</evidence>
<evidence type="ECO:0000256" key="3">
    <source>
        <dbReference type="ARBA" id="ARBA00022750"/>
    </source>
</evidence>
<keyword evidence="4" id="KW-0378">Hydrolase</keyword>
<dbReference type="InterPro" id="IPR032861">
    <property type="entry name" value="TAXi_N"/>
</dbReference>
<dbReference type="EMBL" id="JAEACU010000004">
    <property type="protein sequence ID" value="KAH7532916.1"/>
    <property type="molecule type" value="Genomic_DNA"/>
</dbReference>
<dbReference type="GO" id="GO:0006508">
    <property type="term" value="P:proteolysis"/>
    <property type="evidence" value="ECO:0007669"/>
    <property type="project" value="UniProtKB-KW"/>
</dbReference>
<dbReference type="InterPro" id="IPR034161">
    <property type="entry name" value="Pepsin-like_plant"/>
</dbReference>
<name>A0A978VIJ7_ZIZJJ</name>
<keyword evidence="3" id="KW-0064">Aspartyl protease</keyword>
<evidence type="ECO:0000313" key="7">
    <source>
        <dbReference type="EMBL" id="KAH7532916.1"/>
    </source>
</evidence>
<dbReference type="InterPro" id="IPR027417">
    <property type="entry name" value="P-loop_NTPase"/>
</dbReference>
<gene>
    <name evidence="7" type="ORF">FEM48_Zijuj04G0073100</name>
</gene>
<dbReference type="PANTHER" id="PTHR47967:SF125">
    <property type="entry name" value="PEPTIDASE A1 DOMAIN-CONTAINING PROTEIN"/>
    <property type="match status" value="1"/>
</dbReference>
<dbReference type="InterPro" id="IPR049163">
    <property type="entry name" value="Pif1-like_2B_dom"/>
</dbReference>
<proteinExistence type="inferred from homology"/>
<comment type="similarity">
    <text evidence="1">Belongs to the peptidase A1 family.</text>
</comment>